<gene>
    <name evidence="2" type="ORF">LCGC14_0490470</name>
</gene>
<proteinExistence type="predicted"/>
<dbReference type="EMBL" id="LAZR01000551">
    <property type="protein sequence ID" value="KKN64561.1"/>
    <property type="molecule type" value="Genomic_DNA"/>
</dbReference>
<evidence type="ECO:0000259" key="1">
    <source>
        <dbReference type="Pfam" id="PF04015"/>
    </source>
</evidence>
<name>A0A0F9UTP4_9ZZZZ</name>
<accession>A0A0F9UTP4</accession>
<reference evidence="2" key="1">
    <citation type="journal article" date="2015" name="Nature">
        <title>Complex archaea that bridge the gap between prokaryotes and eukaryotes.</title>
        <authorList>
            <person name="Spang A."/>
            <person name="Saw J.H."/>
            <person name="Jorgensen S.L."/>
            <person name="Zaremba-Niedzwiedzka K."/>
            <person name="Martijn J."/>
            <person name="Lind A.E."/>
            <person name="van Eijk R."/>
            <person name="Schleper C."/>
            <person name="Guy L."/>
            <person name="Ettema T.J."/>
        </authorList>
    </citation>
    <scope>NUCLEOTIDE SEQUENCE</scope>
</reference>
<organism evidence="2">
    <name type="scientific">marine sediment metagenome</name>
    <dbReference type="NCBI Taxonomy" id="412755"/>
    <lineage>
        <taxon>unclassified sequences</taxon>
        <taxon>metagenomes</taxon>
        <taxon>ecological metagenomes</taxon>
    </lineage>
</organism>
<dbReference type="AlphaFoldDB" id="A0A0F9UTP4"/>
<comment type="caution">
    <text evidence="2">The sequence shown here is derived from an EMBL/GenBank/DDBJ whole genome shotgun (WGS) entry which is preliminary data.</text>
</comment>
<evidence type="ECO:0000313" key="2">
    <source>
        <dbReference type="EMBL" id="KKN64561.1"/>
    </source>
</evidence>
<dbReference type="InterPro" id="IPR007160">
    <property type="entry name" value="DUF362"/>
</dbReference>
<dbReference type="Pfam" id="PF04015">
    <property type="entry name" value="DUF362"/>
    <property type="match status" value="1"/>
</dbReference>
<sequence>MTSNVYIKPIKGDMIDCIRDCFDTFGGVESICKGKVFIKFNGTGPVSEIITNSEVILSTVKVVSEFIKPENIFVMENSAVGFCTRLSFEINDLAKRIEELGANPLYLDEQEPIDVDFNGIALDKPIPIPKILFENLVQHKGENTYINIPKLKAHIQCGVTICIKNQHGLFYDKEKVYNHNLINEKIIDTLNVFVPDFNIVDATTVINFGPALVDEKFEHPMGLLLSGTDLVAVDTIGSRLIGIDDAVHIEMAAQKGFGINNFEEINVIPSKDIINRYQIQLEHNIDKIPIPHHPSITFFRGTEKACKTGCLGFESSRSDPSQKIRPYAFILGKGHNTEEIDKHPGPFVVNGPCAVSELKDYFTDRQQNEKIKVYYIEDHVNIEKMYKYTMKAGRIRLGDASENMPISPERFLQLTLEAKKNGGIFMSIV</sequence>
<protein>
    <recommendedName>
        <fullName evidence="1">DUF362 domain-containing protein</fullName>
    </recommendedName>
</protein>
<feature type="domain" description="DUF362" evidence="1">
    <location>
        <begin position="36"/>
        <end position="238"/>
    </location>
</feature>